<gene>
    <name evidence="6" type="ORF">AXX12_16060</name>
</gene>
<keyword evidence="3" id="KW-0472">Membrane</keyword>
<sequence length="468" mass="51160">MTRTEQMKQRRVQERKWLKFAIVAFGLLIAATAISYYWFSESSMPTPKRNKRANTGQFGALPDMGKVNILVLGVDHRKEDIGRSDTLFLITLDTKTKETALLSIPRDTRVKIPGYGFDKVNHAYALGGHQLTQKAVEELLGTPIDYYVEVDFLGFNKIVDAVGGVDIAVEKRMYYEDPYDDLIIDLQPGMQHMGGDTAIKYVRYRDEEGDIGRIDRQQHFIRAMMDEVTSPAILVKLPAIISEVKNAIRTDLSVTELIGMGKALKDAKGQGLKTDMAPGTPIDIAGISYLAPDIVALREHMAKVLGIKPDAQYTSSANRLAAEYQNSLPDETVLSDKPVSTKSSLAKPGQPKSATTPVKPVVPQKPASQVRPAEPQSGLIRVDIINASGNASAGEKMASQLKQQGFSVTEVSTSGNVNRNTIVIARSAQESILNRLTGLPFNYALQVSPQAGSANQVTVVVGKDYIGR</sequence>
<dbReference type="Gene3D" id="3.40.630.190">
    <property type="entry name" value="LCP protein"/>
    <property type="match status" value="1"/>
</dbReference>
<evidence type="ECO:0000256" key="3">
    <source>
        <dbReference type="SAM" id="Phobius"/>
    </source>
</evidence>
<dbReference type="OrthoDB" id="9782542at2"/>
<dbReference type="InterPro" id="IPR050922">
    <property type="entry name" value="LytR/CpsA/Psr_CW_biosynth"/>
</dbReference>
<accession>A0A154BMK1</accession>
<dbReference type="PANTHER" id="PTHR33392:SF6">
    <property type="entry name" value="POLYISOPRENYL-TEICHOIC ACID--PEPTIDOGLYCAN TEICHOIC ACID TRANSFERASE TAGU"/>
    <property type="match status" value="1"/>
</dbReference>
<dbReference type="InterPro" id="IPR027381">
    <property type="entry name" value="LytR/CpsA/Psr_C"/>
</dbReference>
<feature type="transmembrane region" description="Helical" evidence="3">
    <location>
        <begin position="20"/>
        <end position="39"/>
    </location>
</feature>
<keyword evidence="3" id="KW-1133">Transmembrane helix</keyword>
<evidence type="ECO:0000259" key="5">
    <source>
        <dbReference type="Pfam" id="PF13399"/>
    </source>
</evidence>
<name>A0A154BMK1_ANASB</name>
<dbReference type="STRING" id="1794912.AXX12_16060"/>
<evidence type="ECO:0008006" key="8">
    <source>
        <dbReference type="Google" id="ProtNLM"/>
    </source>
</evidence>
<feature type="domain" description="Cell envelope-related transcriptional attenuator" evidence="4">
    <location>
        <begin position="83"/>
        <end position="229"/>
    </location>
</feature>
<dbReference type="NCBIfam" id="TIGR00350">
    <property type="entry name" value="lytR_cpsA_psr"/>
    <property type="match status" value="1"/>
</dbReference>
<keyword evidence="7" id="KW-1185">Reference proteome</keyword>
<reference evidence="6 7" key="1">
    <citation type="submission" date="2016-02" db="EMBL/GenBank/DDBJ databases">
        <title>Anaerosporomusa subterraneum gen. nov., sp. nov., a spore-forming obligate anaerobe isolated from saprolite.</title>
        <authorList>
            <person name="Choi J.K."/>
            <person name="Shah M."/>
            <person name="Yee N."/>
        </authorList>
    </citation>
    <scope>NUCLEOTIDE SEQUENCE [LARGE SCALE GENOMIC DNA]</scope>
    <source>
        <strain evidence="6 7">RU4</strain>
    </source>
</reference>
<dbReference type="PANTHER" id="PTHR33392">
    <property type="entry name" value="POLYISOPRENYL-TEICHOIC ACID--PEPTIDOGLYCAN TEICHOIC ACID TRANSFERASE TAGU"/>
    <property type="match status" value="1"/>
</dbReference>
<keyword evidence="3" id="KW-0812">Transmembrane</keyword>
<dbReference type="InterPro" id="IPR004474">
    <property type="entry name" value="LytR_CpsA_psr"/>
</dbReference>
<dbReference type="AlphaFoldDB" id="A0A154BMK1"/>
<feature type="domain" description="LytR/CpsA/Psr regulator C-terminal" evidence="5">
    <location>
        <begin position="380"/>
        <end position="465"/>
    </location>
</feature>
<evidence type="ECO:0000256" key="2">
    <source>
        <dbReference type="SAM" id="MobiDB-lite"/>
    </source>
</evidence>
<dbReference type="RefSeq" id="WP_066245768.1">
    <property type="nucleotide sequence ID" value="NZ_LSGP01000028.1"/>
</dbReference>
<comment type="similarity">
    <text evidence="1">Belongs to the LytR/CpsA/Psr (LCP) family.</text>
</comment>
<proteinExistence type="inferred from homology"/>
<organism evidence="6 7">
    <name type="scientific">Anaerosporomusa subterranea</name>
    <dbReference type="NCBI Taxonomy" id="1794912"/>
    <lineage>
        <taxon>Bacteria</taxon>
        <taxon>Bacillati</taxon>
        <taxon>Bacillota</taxon>
        <taxon>Negativicutes</taxon>
        <taxon>Acetonemataceae</taxon>
        <taxon>Anaerosporomusa</taxon>
    </lineage>
</organism>
<dbReference type="Pfam" id="PF13399">
    <property type="entry name" value="LytR_C"/>
    <property type="match status" value="1"/>
</dbReference>
<evidence type="ECO:0000313" key="7">
    <source>
        <dbReference type="Proteomes" id="UP000076268"/>
    </source>
</evidence>
<dbReference type="Gene3D" id="3.30.70.2390">
    <property type="match status" value="1"/>
</dbReference>
<feature type="region of interest" description="Disordered" evidence="2">
    <location>
        <begin position="329"/>
        <end position="374"/>
    </location>
</feature>
<evidence type="ECO:0000256" key="1">
    <source>
        <dbReference type="ARBA" id="ARBA00006068"/>
    </source>
</evidence>
<dbReference type="Proteomes" id="UP000076268">
    <property type="component" value="Unassembled WGS sequence"/>
</dbReference>
<evidence type="ECO:0000313" key="6">
    <source>
        <dbReference type="EMBL" id="KYZ74738.1"/>
    </source>
</evidence>
<comment type="caution">
    <text evidence="6">The sequence shown here is derived from an EMBL/GenBank/DDBJ whole genome shotgun (WGS) entry which is preliminary data.</text>
</comment>
<dbReference type="Pfam" id="PF03816">
    <property type="entry name" value="LytR_cpsA_psr"/>
    <property type="match status" value="1"/>
</dbReference>
<protein>
    <recommendedName>
        <fullName evidence="8">Transcriptional regulator</fullName>
    </recommendedName>
</protein>
<dbReference type="EMBL" id="LSGP01000028">
    <property type="protein sequence ID" value="KYZ74738.1"/>
    <property type="molecule type" value="Genomic_DNA"/>
</dbReference>
<evidence type="ECO:0000259" key="4">
    <source>
        <dbReference type="Pfam" id="PF03816"/>
    </source>
</evidence>
<feature type="compositionally biased region" description="Low complexity" evidence="2">
    <location>
        <begin position="354"/>
        <end position="370"/>
    </location>
</feature>